<proteinExistence type="predicted"/>
<sequence>MCLIIDTNTFKSVFDVEAQDHDDFAPVYNWIIEGEGKIVFGGTKYKDELRCAYRYLKVFNQFARMRKVITVDDKEVDDYQVKLEEIEKHKDFDDPHLVSICYISKCRIICTNEKRAIPFLARKDFYPKNSPRPKLYTSKRNSDLLCRKNMAEICMPCDKLKKIDYEDLKKTTANIVYKQ</sequence>
<evidence type="ECO:0008006" key="3">
    <source>
        <dbReference type="Google" id="ProtNLM"/>
    </source>
</evidence>
<evidence type="ECO:0000313" key="1">
    <source>
        <dbReference type="EMBL" id="GHE62709.1"/>
    </source>
</evidence>
<organism evidence="1 2">
    <name type="scientific">Roseivirga thermotolerans</name>
    <dbReference type="NCBI Taxonomy" id="1758176"/>
    <lineage>
        <taxon>Bacteria</taxon>
        <taxon>Pseudomonadati</taxon>
        <taxon>Bacteroidota</taxon>
        <taxon>Cytophagia</taxon>
        <taxon>Cytophagales</taxon>
        <taxon>Roseivirgaceae</taxon>
        <taxon>Roseivirga</taxon>
    </lineage>
</organism>
<reference evidence="2" key="1">
    <citation type="journal article" date="2019" name="Int. J. Syst. Evol. Microbiol.">
        <title>The Global Catalogue of Microorganisms (GCM) 10K type strain sequencing project: providing services to taxonomists for standard genome sequencing and annotation.</title>
        <authorList>
            <consortium name="The Broad Institute Genomics Platform"/>
            <consortium name="The Broad Institute Genome Sequencing Center for Infectious Disease"/>
            <person name="Wu L."/>
            <person name="Ma J."/>
        </authorList>
    </citation>
    <scope>NUCLEOTIDE SEQUENCE [LARGE SCALE GENOMIC DNA]</scope>
    <source>
        <strain evidence="2">CGMCC 1.15111</strain>
    </source>
</reference>
<dbReference type="Proteomes" id="UP000658258">
    <property type="component" value="Unassembled WGS sequence"/>
</dbReference>
<keyword evidence="2" id="KW-1185">Reference proteome</keyword>
<name>A0ABQ3I7W3_9BACT</name>
<dbReference type="EMBL" id="BNAG01000002">
    <property type="protein sequence ID" value="GHE62709.1"/>
    <property type="molecule type" value="Genomic_DNA"/>
</dbReference>
<comment type="caution">
    <text evidence="1">The sequence shown here is derived from an EMBL/GenBank/DDBJ whole genome shotgun (WGS) entry which is preliminary data.</text>
</comment>
<evidence type="ECO:0000313" key="2">
    <source>
        <dbReference type="Proteomes" id="UP000658258"/>
    </source>
</evidence>
<protein>
    <recommendedName>
        <fullName evidence="3">PIN domain-containing protein</fullName>
    </recommendedName>
</protein>
<gene>
    <name evidence="1" type="ORF">GCM10011340_17460</name>
</gene>
<accession>A0ABQ3I7W3</accession>